<evidence type="ECO:0000256" key="1">
    <source>
        <dbReference type="ARBA" id="ARBA00001957"/>
    </source>
</evidence>
<evidence type="ECO:0000256" key="7">
    <source>
        <dbReference type="ARBA" id="ARBA00023268"/>
    </source>
</evidence>
<dbReference type="InterPro" id="IPR015083">
    <property type="entry name" value="NorB/c/GfsB-D-like_docking"/>
</dbReference>
<dbReference type="GO" id="GO:0047879">
    <property type="term" value="F:erythronolide synthase activity"/>
    <property type="evidence" value="ECO:0007669"/>
    <property type="project" value="UniProtKB-EC"/>
</dbReference>
<evidence type="ECO:0000256" key="9">
    <source>
        <dbReference type="ARBA" id="ARBA00052442"/>
    </source>
</evidence>
<dbReference type="InterPro" id="IPR041618">
    <property type="entry name" value="PKS_DE"/>
</dbReference>
<evidence type="ECO:0000259" key="14">
    <source>
        <dbReference type="PROSITE" id="PS50075"/>
    </source>
</evidence>
<dbReference type="CDD" id="cd00833">
    <property type="entry name" value="PKS"/>
    <property type="match status" value="4"/>
</dbReference>
<comment type="pathway">
    <text evidence="11">Antibiotic biosynthesis; erythromycin biosynthesis.</text>
</comment>
<dbReference type="GO" id="GO:0033068">
    <property type="term" value="P:macrolide biosynthetic process"/>
    <property type="evidence" value="ECO:0007669"/>
    <property type="project" value="UniProtKB-ARBA"/>
</dbReference>
<comment type="function">
    <text evidence="10">Involved in the biosynthesis of antibiotic erythromycin via the biosynthesis of its aglycone precursor, 6-deoxyerythronolide B (6-dEB).</text>
</comment>
<dbReference type="InterPro" id="IPR050091">
    <property type="entry name" value="PKS_NRPS_Biosynth_Enz"/>
</dbReference>
<dbReference type="InterPro" id="IPR020806">
    <property type="entry name" value="PKS_PP-bd"/>
</dbReference>
<dbReference type="EC" id="2.3.1.94" evidence="13"/>
<feature type="domain" description="Ketosynthase family 3 (KS3)" evidence="15">
    <location>
        <begin position="3942"/>
        <end position="4363"/>
    </location>
</feature>
<name>A0A7W7CFC9_9PSEU</name>
<keyword evidence="3" id="KW-0597">Phosphoprotein</keyword>
<feature type="domain" description="Carrier" evidence="14">
    <location>
        <begin position="5338"/>
        <end position="5415"/>
    </location>
</feature>
<dbReference type="SMART" id="SM00827">
    <property type="entry name" value="PKS_AT"/>
    <property type="match status" value="4"/>
</dbReference>
<dbReference type="InterPro" id="IPR036736">
    <property type="entry name" value="ACP-like_sf"/>
</dbReference>
<dbReference type="GO" id="GO:0004312">
    <property type="term" value="F:fatty acid synthase activity"/>
    <property type="evidence" value="ECO:0007669"/>
    <property type="project" value="TreeGrafter"/>
</dbReference>
<dbReference type="GO" id="GO:0004315">
    <property type="term" value="F:3-oxoacyl-[acyl-carrier-protein] synthase activity"/>
    <property type="evidence" value="ECO:0007669"/>
    <property type="project" value="InterPro"/>
</dbReference>
<feature type="domain" description="Carrier" evidence="14">
    <location>
        <begin position="2892"/>
        <end position="2968"/>
    </location>
</feature>
<dbReference type="InterPro" id="IPR018201">
    <property type="entry name" value="Ketoacyl_synth_AS"/>
</dbReference>
<evidence type="ECO:0000256" key="12">
    <source>
        <dbReference type="ARBA" id="ARBA00063272"/>
    </source>
</evidence>
<reference evidence="16 17" key="1">
    <citation type="submission" date="2020-08" db="EMBL/GenBank/DDBJ databases">
        <title>Sequencing the genomes of 1000 actinobacteria strains.</title>
        <authorList>
            <person name="Klenk H.-P."/>
        </authorList>
    </citation>
    <scope>NUCLEOTIDE SEQUENCE [LARGE SCALE GENOMIC DNA]</scope>
    <source>
        <strain evidence="16 17">DSM 44230</strain>
    </source>
</reference>
<dbReference type="FunFam" id="1.10.1200.10:FF:000007">
    <property type="entry name" value="Probable polyketide synthase pks17"/>
    <property type="match status" value="1"/>
</dbReference>
<dbReference type="PANTHER" id="PTHR43775:SF51">
    <property type="entry name" value="INACTIVE PHENOLPHTHIOCEROL SYNTHESIS POLYKETIDE SYNTHASE TYPE I PKS1-RELATED"/>
    <property type="match status" value="1"/>
</dbReference>
<dbReference type="InterPro" id="IPR013968">
    <property type="entry name" value="PKS_KR"/>
</dbReference>
<dbReference type="InterPro" id="IPR006162">
    <property type="entry name" value="Ppantetheine_attach_site"/>
</dbReference>
<dbReference type="Pfam" id="PF21089">
    <property type="entry name" value="PKS_DH_N"/>
    <property type="match status" value="1"/>
</dbReference>
<dbReference type="Pfam" id="PF00550">
    <property type="entry name" value="PP-binding"/>
    <property type="match status" value="4"/>
</dbReference>
<dbReference type="InterPro" id="IPR016036">
    <property type="entry name" value="Malonyl_transacylase_ACP-bd"/>
</dbReference>
<dbReference type="Pfam" id="PF08990">
    <property type="entry name" value="Docking"/>
    <property type="match status" value="1"/>
</dbReference>
<feature type="domain" description="Carrier" evidence="14">
    <location>
        <begin position="3849"/>
        <end position="3925"/>
    </location>
</feature>
<dbReference type="SMART" id="SM01294">
    <property type="entry name" value="PKS_PP_betabranch"/>
    <property type="match status" value="4"/>
</dbReference>
<dbReference type="InterPro" id="IPR014030">
    <property type="entry name" value="Ketoacyl_synth_N"/>
</dbReference>
<sequence length="5497" mass="575260">MPEQQDKVVDYLRKVTVDLRRARQRIEELEAQGREPIAVVGIGCRFPGGVRGPEDLWELVRDERDVMSGVPADRNWPTGGVDFPRVGGFLDDAAMFDSEFFGMSPRESLTADAQHRLLLETSWEALEHARIDPETLKGSRTGVYTGLVYGDYGDLLDPEDSRGYLSLNSAPSVASGRVSYALGLEGPAVTVDTGCSSSLVTIHLAMRALRNGECNLALAGGASVMTQPTAFIEFTRQGGLAPDGRCKAFSDSANGTAWAEGVGVIVLERLSDARRNGHRVLAVITGSAINQDGASNGLTAPNGPSQQRVIQDALREARLSTSDVDVVEAHGTGTTLGDPIEAQALLNTYGQGREIPLLLGSIKSNLGHTQAAAGVAGVIKMVQAVRYGVAPKTLHVTEPSAHVDWSAGAVELLTETTPWPAVDRPRRAAVSSFGVSGTNAHIVIEQAPEESETPAPATAPAVVPVALSAKVEPALRGQAARLASLLAGPDAPSALDAGFSTISSRAALAVRSVVVGAGAGELSVLLQGFADTGFAESGGVVSGTVFTGGNSVFVFPGQGSQWVGMALQLRDEYPVFAARLAECTEALAPHVDWNLVDALGDEQLLARVDVVQPVTWAVNVSLAAVWQSLGVQPDAVVGHSQGEVAAAVVAGGLSLQDGALVVARRSQLIARVLAGRGGMASVALPVAEVEARLVDGVGVAAVNGPAAVVVSGEIGAIQEFVRGCEADGVRVKQIAVDYASHSHFVAELETELGQLLAEVRPQAGAVPFYSTVTDGWLDTTELTGGYWFRNLRQRVGFHAAIEGLIRAGHTRVVEVSPHPVLAAEIQATLDLIGAEGVVTGTLRRGEGGARRLLESVGQWWVRGGKVDWTAWFAGSGTQIDLPTYAFQRQRYWPAPRIGGDAAAFGLTATRHPVLGAAVPLGDGSGTVLTGRLSRETHPWLAGQSTVPGSALLELVVRAADEVGYARVSSLTELTPLVLPDGGSQIQIVIGAAGDDRRTVSVHARPADSDEEWTRHASGQLAKNPRELDLTREGGQVTEVSLPDGTTDPGFGLHPALLHAAIEDDLRPVEWQDVTLHATGAGTLKVRLTGLGGDAWELVATDPSGEPVLTARSVTLRAVEIAAESGTDLFTLDWATLTDAPAELPTVARLGDRPGSVPTDRSVGTQPDVVLAEIAPLGDDLDAVHHATAQALELVRDWLAQGNPARLAIVTPDSGPAAAAVGGFLRSVSAEHPGRFTHLAVPAGTDPTLALPFLTDDEPRLRIHDDQVQAARLRRHTPEPTDRTWDRAAAVLITGGTGGLGSELARHLATQGFRRLVLAGRRGPEAPGAIELSAQLRELGADVTIAACDLSTVDSVRQLIDSIDGPLTAVVHAAGVLDDAVVESLTAERLSAVLRPKLDAAWHLHEVTRDRDLAGFVVFSSAAGIFGNAGQAAYTAADAALDELVRDRRSNGLPGLAISWAAWEIGLSATLTAADRQRMIAAGFRQLTVAEGLAAFDRLTTSGTASALVAPIDFAAVRRHDVLPPVLREFGGKRGVRRGKAALAGVSGLLSGTRAEQLSAVRELVRARVAAVLRHTGEVPLDRAFRELGFDSMTAVELSRALSEATKLALPTTLVFEYPNVIALADHLLAELTGSDDLAVTDRPNRRIDDTDPIVIVGMGCRYPGGVVDPDGLWQLVTDGVDAITEFPTDRGWDVEGIYDPDPDRRGTTYVRSGGFLHDAAQFDAAFFGMSPREAMATDAQQRLLLETTWEALERAGIEPRSLRGSDSGVFTGVIYTDYGPLLAADFEGEQSIGSTHSVASGRVAYTLGLEGPVVSVDTACSSSLVSLHLAAQSLRSGECSLAIAGGATVMSTPTAFVEFSRQRVMSADGRCKAFSNSADGTGWSEGVGVVVLERLSDARRQGHRVLAVLKGSAINSDGASNGLTAPSGTAQRKVIRAALNSAGLSTSDVDVVEAHGTGTSLGDPIEARALLATYGQDRDQPLLLGSLKSNIGHSQAAAGVGGVIKMVQAMQHGIVPRTLHLTEPSDQVDWSSGEVRLLTEEVQWPEVGRPRRSAVSSFGISGTNAHVILEQAPPEPERPTVEADLVPLPVAARTAAALDEQIARLRPLLATGSTVDIAYSLAATRTAFEHRAVLLGDNEIARGTAVEGGTAFVFSGQGAQRLGMGRELYQRFPVFAEALDAVTTELAEPVRDIMWGADADQLNQTGWAQPAIFAIEVALFRLLESWGVRPDYLVGHSIGEIAAAHVSGILSLTDACALVSARARLMQALPTGGAMLAVEADEAEVAEVLADRPAVSIAAINAARNIVLAGEADAVAEVKEVLGGRGRRTKLLSVSHAFHSPLMEPMLAEFGAALAAVSFREPRIPVISTVTGELALGEDLRSTEYWVRQVREPVRFAAAISALAAARVRTVLEVGPDGLLCAAAAESLPEQAVVTSLLRADRPVEAESVLAGVAGLHVAGTPVDWTRLLPAAGVVELPTYPFQHRRYWPEVAVTSGGTLFGVDWLPQTVRTVSNPPAVTLIEAGQAADHPDAVLDAATEALTLVQRWLREETDRLVVVTPAEGLAASAVAGVVRSAAAEHPGRFLHLAANTPAEIELATPHLTGEEPSLVVRAGQVFAPRFGPLQPRVAEASWDRERTVLIAGGTGGIGRALANHLVGQGFKRLVLASRSGAAAEGITEWAAGVDADVRIVACDLTDRNAVIDLVNGIEDLGAVVHSAGVVDDALIPALTPDRLATVLRAKVDGAYHLHEATRDRDLRAFVVFSSLAGIVGARGQASYAAANAALDELARARRTAGLPGLSIAWGPWTVGMATGLSTDDWQSLSHVGLTGLSEAQGLALFDRAIAGASDVVAGARLDVTVLSQNGAIPHALRALATPAAPQTTAAAPTVSSSTPAELRALIGDRIATVLRYTDGIAEDTPFGDLGFTSLSAVELSRALSAATGLALPATLAFDYSTVTALADYLHRELTGGQAVRTAAPVAAVDQSDPIVIVGMGCRFPGGIDSPQALWSLVEAGGDALTEFPADRGWPLDSLYHEDPDHPGTVYVKSGYFLRETGTFDADFFGMSPHEAAATDPQQRLLLETSWEALEHAGIPPHRLRGSKTGVFTGVSATDYGTLLGAEYEGHRSTGSIASVASGRVAYLFGLEGPVLSLDTACSSSLVALHLAAQALRSGECSLALAGGVTVMSTPAAHVEFSRQRALALDGRCKAFSDDADGTSWSEGVGVLVLERLSDAQRHGHRILAVVKGSAVNSDGASTGLTAPNGPAQQRVIQEALAAAGLSTSDVDVVEAHGTGTRLGDPIEAQALLATYGQDRETPLWLGSLKSNIGHTQAAAGVGGIIKMVQSMQHGIVPRTLHVTEPSSRVDWSTGEIRLVTEAVEWNSPDRPRRAAVSAFGVSGTNAHVILEQPPIAVPATETPAADLVPLLVSAKNPDALDAQIERVQAVLAHEPVTDVAYSLAFRRSGFSHRSVLLDGAAVARGVVTPGKTAFVFSGQGAQRLGMGRDLYQRFPVFAAAFDAVLAEFDADLCEIIWGEDATALNQTGSAQPALFAIEVALFRLVETWGVHPDYLVGHSIGELAAAHVAGVLSLSDACALVSARARLMQALPTGGAMVAVAAGEDLVTDLINGREGVSIAAVNAPESLVLSGGAEAVHEVAEAIAAQGIRTKKLSVSHAFHSSLMDPMLAEFAATIDGISVGTANIPVVSTVGEVTDFGSPEYWGRQVREPVRFADAMATLAEQGVRAVLELGPGSTLGVAVAEALPADAAVTSLLHADQADERRSVLRGLAELHVAGVEIDWPRLIPGGSFVDIPTYAFDRKLFWPGSVPQATQTVAIAIPAEPVQLDRSAEDQARALRELVSERVASVLGHPGRIPADRPFQELGFDSLLALRLSRGLSAATGLNLPATLAFDYPTVAVLSEFLLREISGAPEANGHQQGPIAADEPIAIVGIGCHFAGGVDGPDTLWDLVSDGIDATTDFPVNRGWDLGNLYDPDPDRKGRSYTRRAGFLHEAGEFDPGFFGMSPREAVATDPQQRLLLETSWEALEQAGIDPKALRGTATGVFTGLSCNDYPNLLGQEYEGHQATGGLASVASGRVAYALGLEGPTVTVDTACSSSLVALHLAAQALRAGECGLALAGGVTIMSTPAGFIEFSRQRALSPDGRSRSFSDDADGVAWGEGVGVLVLERLSDAKRHGHRILAVVKGSAINSDGASNGLSAPSGPAQQRVIRSALASAGLSTSDIDVVEAHGTGTTLGDPIEAQALLATYGQNREEPLWLGSLKSNIGHTQAAAGVGGIIKMVQALRYGIMPKSLHITEPSTKVDWSTGSVELLAEARPWPEVERPRRAAVSSFGVSGTNAHVIIEQAPEIEEPVSANGSGLVASGGVVPWVLSGSAAAALRGQAAKLADYTGADPVDLGWSLATTRATLEHRAVVVAPSTAETIAALADLANDEPSGYVVTGQASVDGRVVFVFPGQGAQWVGMGAELLKSSPVFAARLAEVAAALDPLTGWSLLDVVSGGGELDRVDVVQPVSFAMMVSLAAVWESAGVRPHAVIGHSQGEIAAACVTGALSLTDAAKVVVLRSKAIANGLAGRGGMMSVAAPADQIDLTPWADKVSVAAINGPSATVVAGDVQAMEQLAEWCAERGYRTRVIPVDYASHSHHVDLLEAELAEVLAGITIQEGSVPWWSTVDNQWLDPAEVPADYWFRNLRQTVRFGQAVGALADAGYAAFVEVSSHPVLTAAIQETLDGRNLPDTVVTGTLRREDGGATRLLLSLAQLHVRGVQVDWPRLFLGAGGKRIPLPTYAFQRELYWAEPSEVVAGVADSEFWTSVEQGDVTALAGSLGVDEAALAPILPGLTTWRRRHQEAVALDQWSYRIDWSPLTTAGTVALDGTWLLVTRDSGDLAATLADGLTARGAKVVQTTPDQLPPGDYTGILSLPANDDRPADTLALVQSVERNGLLAPVWVLTRGAVAVTDPAELTSAWQPQLWGMGIVLGLDRPALWGGVIDLPEQLDSAALDRLGAVLAGSEGEDQVAIRSAAAFGRRLRRDAVAHATAWQPRGTVLVTGGTGALGAHIARWAATNGAERLVLLSRKGPEAEGVAELTAELNELGAQVTVAACDVTNRDQLAEVINAIPAGQPLTGVVHAAGIARPETPLSEMSAEEFAQISHAKITGAAHLDELLREHDLDAFVMFSSGAATWGGSGQLAYAAGNAYLDGLAVARRARGQSATAIAWGAWGGEAGMVDREAAEQLRRMGLLTLDPAQATQAMALAVGEGSPHRVIADIDWERFAPGYTLTRSRPLLNGLPEVVALLAPEEPAEGAGTSEFAAKLSGLTAEDQDRMLVDLVQAEAAAVLGYADKSAVGDRAFSDIGFDSLTAVELRNRLNKRTGLRLPATSVFDHPRASALAKRIRTDLGHTDSNSLEYVQAQLERLEASLLALPAEAVEQAKLTTRLHRLTARLTENSAAGTGGGTVAEDLEAASAEDVFAFIDSELGND</sequence>
<protein>
    <recommendedName>
        <fullName evidence="13">6-deoxyerythronolide-B synthase</fullName>
        <ecNumber evidence="13">2.3.1.94</ecNumber>
    </recommendedName>
</protein>
<dbReference type="SUPFAM" id="SSF51735">
    <property type="entry name" value="NAD(P)-binding Rossmann-fold domains"/>
    <property type="match status" value="6"/>
</dbReference>
<feature type="domain" description="Ketosynthase family 3 (KS3)" evidence="15">
    <location>
        <begin position="34"/>
        <end position="446"/>
    </location>
</feature>
<dbReference type="PROSITE" id="PS00606">
    <property type="entry name" value="KS3_1"/>
    <property type="match status" value="4"/>
</dbReference>
<evidence type="ECO:0000256" key="11">
    <source>
        <dbReference type="ARBA" id="ARBA00060622"/>
    </source>
</evidence>
<dbReference type="InterPro" id="IPR001227">
    <property type="entry name" value="Ac_transferase_dom_sf"/>
</dbReference>
<evidence type="ECO:0000313" key="16">
    <source>
        <dbReference type="EMBL" id="MBB4680171.1"/>
    </source>
</evidence>
<feature type="domain" description="Carrier" evidence="14">
    <location>
        <begin position="1555"/>
        <end position="1631"/>
    </location>
</feature>
<dbReference type="SMART" id="SM00823">
    <property type="entry name" value="PKS_PP"/>
    <property type="match status" value="4"/>
</dbReference>
<dbReference type="NCBIfam" id="NF045894">
    <property type="entry name" value="PKS_plus_SDR"/>
    <property type="match status" value="1"/>
</dbReference>
<dbReference type="PROSITE" id="PS00012">
    <property type="entry name" value="PHOSPHOPANTETHEINE"/>
    <property type="match status" value="3"/>
</dbReference>
<dbReference type="RefSeq" id="WP_281403262.1">
    <property type="nucleotide sequence ID" value="NZ_BAAAUI010000020.1"/>
</dbReference>
<evidence type="ECO:0000256" key="13">
    <source>
        <dbReference type="ARBA" id="ARBA00066981"/>
    </source>
</evidence>
<dbReference type="Pfam" id="PF00698">
    <property type="entry name" value="Acyl_transf_1"/>
    <property type="match status" value="4"/>
</dbReference>
<dbReference type="SMART" id="SM00825">
    <property type="entry name" value="PKS_KS"/>
    <property type="match status" value="4"/>
</dbReference>
<dbReference type="InterPro" id="IPR020807">
    <property type="entry name" value="PKS_DH"/>
</dbReference>
<dbReference type="FunFam" id="3.40.366.10:FF:000002">
    <property type="entry name" value="Probable polyketide synthase 2"/>
    <property type="match status" value="3"/>
</dbReference>
<dbReference type="PROSITE" id="PS52004">
    <property type="entry name" value="KS3_2"/>
    <property type="match status" value="4"/>
</dbReference>
<dbReference type="PROSITE" id="PS50075">
    <property type="entry name" value="CARRIER"/>
    <property type="match status" value="4"/>
</dbReference>
<dbReference type="Gene3D" id="3.40.366.10">
    <property type="entry name" value="Malonyl-Coenzyme A Acyl Carrier Protein, domain 2"/>
    <property type="match status" value="4"/>
</dbReference>
<dbReference type="InterPro" id="IPR036291">
    <property type="entry name" value="NAD(P)-bd_dom_sf"/>
</dbReference>
<evidence type="ECO:0000256" key="2">
    <source>
        <dbReference type="ARBA" id="ARBA00022450"/>
    </source>
</evidence>
<dbReference type="InterPro" id="IPR042104">
    <property type="entry name" value="PKS_dehydratase_sf"/>
</dbReference>
<dbReference type="GO" id="GO:0006633">
    <property type="term" value="P:fatty acid biosynthetic process"/>
    <property type="evidence" value="ECO:0007669"/>
    <property type="project" value="InterPro"/>
</dbReference>
<gene>
    <name evidence="16" type="ORF">HNR67_006289</name>
</gene>
<dbReference type="InterPro" id="IPR016039">
    <property type="entry name" value="Thiolase-like"/>
</dbReference>
<dbReference type="SMART" id="SM00822">
    <property type="entry name" value="PKS_KR"/>
    <property type="match status" value="3"/>
</dbReference>
<dbReference type="InterPro" id="IPR016035">
    <property type="entry name" value="Acyl_Trfase/lysoPLipase"/>
</dbReference>
<feature type="domain" description="Ketosynthase family 3 (KS3)" evidence="15">
    <location>
        <begin position="2986"/>
        <end position="3407"/>
    </location>
</feature>
<dbReference type="SMART" id="SM00826">
    <property type="entry name" value="PKS_DH"/>
    <property type="match status" value="1"/>
</dbReference>
<dbReference type="FunFam" id="3.40.47.10:FF:000019">
    <property type="entry name" value="Polyketide synthase type I"/>
    <property type="match status" value="4"/>
</dbReference>
<dbReference type="CDD" id="cd08952">
    <property type="entry name" value="KR_1_SDR_x"/>
    <property type="match status" value="1"/>
</dbReference>
<keyword evidence="8" id="KW-0012">Acyltransferase</keyword>
<evidence type="ECO:0000256" key="6">
    <source>
        <dbReference type="ARBA" id="ARBA00023194"/>
    </source>
</evidence>
<dbReference type="Pfam" id="PF00109">
    <property type="entry name" value="ketoacyl-synt"/>
    <property type="match status" value="4"/>
</dbReference>
<comment type="subunit">
    <text evidence="12">Homodimer. Erythronolide synthase is composed of EryAI, EryAII and EryAIII multimodular (2 modules) polypeptides each coding for a functional synthase subunit which participates in 2 of the six FAS-like elongation steps required for formation of the polyketide. Module 1, 2, 3, 4, 5, and 6 participating in biosynthesis steps 1, 2, 3, 4, 5, and 6, respectively.</text>
</comment>
<accession>A0A7W7CFC9</accession>
<dbReference type="Pfam" id="PF02801">
    <property type="entry name" value="Ketoacyl-synt_C"/>
    <property type="match status" value="4"/>
</dbReference>
<keyword evidence="17" id="KW-1185">Reference proteome</keyword>
<evidence type="ECO:0000313" key="17">
    <source>
        <dbReference type="Proteomes" id="UP000533598"/>
    </source>
</evidence>
<dbReference type="Pfam" id="PF16197">
    <property type="entry name" value="KAsynt_C_assoc"/>
    <property type="match status" value="4"/>
</dbReference>
<dbReference type="EMBL" id="JACHMH010000001">
    <property type="protein sequence ID" value="MBB4680171.1"/>
    <property type="molecule type" value="Genomic_DNA"/>
</dbReference>
<comment type="catalytic activity">
    <reaction evidence="9">
        <text>6 (S)-methylmalonyl-CoA + propanoyl-CoA + 6 NADPH + 12 H(+) = 6-deoxyerythronolide B + 6 CO2 + 6 NADP(+) + 7 CoA + H2O</text>
        <dbReference type="Rhea" id="RHEA:23068"/>
        <dbReference type="ChEBI" id="CHEBI:15377"/>
        <dbReference type="ChEBI" id="CHEBI:15378"/>
        <dbReference type="ChEBI" id="CHEBI:16089"/>
        <dbReference type="ChEBI" id="CHEBI:16526"/>
        <dbReference type="ChEBI" id="CHEBI:57287"/>
        <dbReference type="ChEBI" id="CHEBI:57327"/>
        <dbReference type="ChEBI" id="CHEBI:57392"/>
        <dbReference type="ChEBI" id="CHEBI:57783"/>
        <dbReference type="ChEBI" id="CHEBI:58349"/>
        <dbReference type="EC" id="2.3.1.94"/>
    </reaction>
</comment>
<evidence type="ECO:0000256" key="10">
    <source>
        <dbReference type="ARBA" id="ARBA00060158"/>
    </source>
</evidence>
<proteinExistence type="predicted"/>
<evidence type="ECO:0000256" key="5">
    <source>
        <dbReference type="ARBA" id="ARBA00022737"/>
    </source>
</evidence>
<dbReference type="InterPro" id="IPR032821">
    <property type="entry name" value="PKS_assoc"/>
</dbReference>
<dbReference type="Proteomes" id="UP000533598">
    <property type="component" value="Unassembled WGS sequence"/>
</dbReference>
<dbReference type="GO" id="GO:0031177">
    <property type="term" value="F:phosphopantetheine binding"/>
    <property type="evidence" value="ECO:0007669"/>
    <property type="project" value="InterPro"/>
</dbReference>
<dbReference type="InterPro" id="IPR057326">
    <property type="entry name" value="KR_dom"/>
</dbReference>
<dbReference type="InterPro" id="IPR049552">
    <property type="entry name" value="PKS_DH_N"/>
</dbReference>
<dbReference type="CDD" id="cd08956">
    <property type="entry name" value="KR_3_FAS_SDR_x"/>
    <property type="match status" value="2"/>
</dbReference>
<evidence type="ECO:0000256" key="4">
    <source>
        <dbReference type="ARBA" id="ARBA00022679"/>
    </source>
</evidence>
<keyword evidence="4 16" id="KW-0808">Transferase</keyword>
<dbReference type="Pfam" id="PF08659">
    <property type="entry name" value="KR"/>
    <property type="match status" value="3"/>
</dbReference>
<dbReference type="Gene3D" id="3.10.129.110">
    <property type="entry name" value="Polyketide synthase dehydratase"/>
    <property type="match status" value="2"/>
</dbReference>
<evidence type="ECO:0000256" key="3">
    <source>
        <dbReference type="ARBA" id="ARBA00022553"/>
    </source>
</evidence>
<keyword evidence="2" id="KW-0596">Phosphopantetheine</keyword>
<dbReference type="SUPFAM" id="SSF52151">
    <property type="entry name" value="FabD/lysophospholipase-like"/>
    <property type="match status" value="4"/>
</dbReference>
<dbReference type="Pfam" id="PF18369">
    <property type="entry name" value="PKS_DE"/>
    <property type="match status" value="1"/>
</dbReference>
<dbReference type="InterPro" id="IPR014043">
    <property type="entry name" value="Acyl_transferase_dom"/>
</dbReference>
<dbReference type="Gene3D" id="6.10.140.1830">
    <property type="match status" value="1"/>
</dbReference>
<dbReference type="InterPro" id="IPR014031">
    <property type="entry name" value="Ketoacyl_synth_C"/>
</dbReference>
<comment type="caution">
    <text evidence="16">The sequence shown here is derived from an EMBL/GenBank/DDBJ whole genome shotgun (WGS) entry which is preliminary data.</text>
</comment>
<dbReference type="Gene3D" id="3.40.50.720">
    <property type="entry name" value="NAD(P)-binding Rossmann-like Domain"/>
    <property type="match status" value="3"/>
</dbReference>
<organism evidence="16 17">
    <name type="scientific">Crossiella cryophila</name>
    <dbReference type="NCBI Taxonomy" id="43355"/>
    <lineage>
        <taxon>Bacteria</taxon>
        <taxon>Bacillati</taxon>
        <taxon>Actinomycetota</taxon>
        <taxon>Actinomycetes</taxon>
        <taxon>Pseudonocardiales</taxon>
        <taxon>Pseudonocardiaceae</taxon>
        <taxon>Crossiella</taxon>
    </lineage>
</organism>
<dbReference type="SUPFAM" id="SSF55048">
    <property type="entry name" value="Probable ACP-binding domain of malonyl-CoA ACP transacylase"/>
    <property type="match status" value="4"/>
</dbReference>
<keyword evidence="7" id="KW-0511">Multifunctional enzyme</keyword>
<dbReference type="SUPFAM" id="SSF47336">
    <property type="entry name" value="ACP-like"/>
    <property type="match status" value="4"/>
</dbReference>
<dbReference type="InterPro" id="IPR009081">
    <property type="entry name" value="PP-bd_ACP"/>
</dbReference>
<keyword evidence="5" id="KW-0677">Repeat</keyword>
<dbReference type="InterPro" id="IPR020841">
    <property type="entry name" value="PKS_Beta-ketoAc_synthase_dom"/>
</dbReference>
<dbReference type="Gene3D" id="1.10.1200.10">
    <property type="entry name" value="ACP-like"/>
    <property type="match status" value="4"/>
</dbReference>
<dbReference type="SUPFAM" id="SSF53901">
    <property type="entry name" value="Thiolase-like"/>
    <property type="match status" value="4"/>
</dbReference>
<evidence type="ECO:0000256" key="8">
    <source>
        <dbReference type="ARBA" id="ARBA00023315"/>
    </source>
</evidence>
<dbReference type="Gene3D" id="3.30.70.3290">
    <property type="match status" value="4"/>
</dbReference>
<keyword evidence="6" id="KW-0045">Antibiotic biosynthesis</keyword>
<dbReference type="PANTHER" id="PTHR43775">
    <property type="entry name" value="FATTY ACID SYNTHASE"/>
    <property type="match status" value="1"/>
</dbReference>
<comment type="cofactor">
    <cofactor evidence="1">
        <name>pantetheine 4'-phosphate</name>
        <dbReference type="ChEBI" id="CHEBI:47942"/>
    </cofactor>
</comment>
<evidence type="ECO:0000259" key="15">
    <source>
        <dbReference type="PROSITE" id="PS52004"/>
    </source>
</evidence>
<feature type="domain" description="Ketosynthase family 3 (KS3)" evidence="15">
    <location>
        <begin position="1650"/>
        <end position="2071"/>
    </location>
</feature>
<dbReference type="Gene3D" id="3.40.47.10">
    <property type="match status" value="4"/>
</dbReference>